<dbReference type="AlphaFoldDB" id="R9GWU2"/>
<dbReference type="STRING" id="1150600.ADIARSV_0512"/>
<gene>
    <name evidence="6" type="ORF">ADIARSV_0512</name>
</gene>
<dbReference type="RefSeq" id="WP_016193761.1">
    <property type="nucleotide sequence ID" value="NZ_AQPN01000020.1"/>
</dbReference>
<dbReference type="Pfam" id="PF13905">
    <property type="entry name" value="Thioredoxin_8"/>
    <property type="match status" value="1"/>
</dbReference>
<dbReference type="Gene3D" id="3.40.30.10">
    <property type="entry name" value="Glutaredoxin"/>
    <property type="match status" value="1"/>
</dbReference>
<accession>R9GWU2</accession>
<organism evidence="6 7">
    <name type="scientific">Arcticibacter svalbardensis MN12-7</name>
    <dbReference type="NCBI Taxonomy" id="1150600"/>
    <lineage>
        <taxon>Bacteria</taxon>
        <taxon>Pseudomonadati</taxon>
        <taxon>Bacteroidota</taxon>
        <taxon>Sphingobacteriia</taxon>
        <taxon>Sphingobacteriales</taxon>
        <taxon>Sphingobacteriaceae</taxon>
        <taxon>Arcticibacter</taxon>
    </lineage>
</organism>
<dbReference type="InterPro" id="IPR017937">
    <property type="entry name" value="Thioredoxin_CS"/>
</dbReference>
<name>R9GWU2_9SPHI</name>
<dbReference type="CDD" id="cd02966">
    <property type="entry name" value="TlpA_like_family"/>
    <property type="match status" value="1"/>
</dbReference>
<dbReference type="InterPro" id="IPR012336">
    <property type="entry name" value="Thioredoxin-like_fold"/>
</dbReference>
<keyword evidence="2" id="KW-0201">Cytochrome c-type biogenesis</keyword>
<comment type="caution">
    <text evidence="6">The sequence shown here is derived from an EMBL/GenBank/DDBJ whole genome shotgun (WGS) entry which is preliminary data.</text>
</comment>
<comment type="subcellular location">
    <subcellularLocation>
        <location evidence="1">Cell envelope</location>
    </subcellularLocation>
</comment>
<evidence type="ECO:0000313" key="6">
    <source>
        <dbReference type="EMBL" id="EOR96277.1"/>
    </source>
</evidence>
<dbReference type="PROSITE" id="PS00194">
    <property type="entry name" value="THIOREDOXIN_1"/>
    <property type="match status" value="1"/>
</dbReference>
<evidence type="ECO:0000313" key="7">
    <source>
        <dbReference type="Proteomes" id="UP000014174"/>
    </source>
</evidence>
<feature type="domain" description="Thioredoxin" evidence="5">
    <location>
        <begin position="341"/>
        <end position="491"/>
    </location>
</feature>
<dbReference type="OrthoDB" id="9815205at2"/>
<dbReference type="InterPro" id="IPR036249">
    <property type="entry name" value="Thioredoxin-like_sf"/>
</dbReference>
<dbReference type="GO" id="GO:0017004">
    <property type="term" value="P:cytochrome complex assembly"/>
    <property type="evidence" value="ECO:0007669"/>
    <property type="project" value="UniProtKB-KW"/>
</dbReference>
<evidence type="ECO:0000256" key="4">
    <source>
        <dbReference type="ARBA" id="ARBA00023284"/>
    </source>
</evidence>
<sequence>MKKKNYLYTLPLAVFLLLFPFVITARSLEAKLRPAYLRVVMPDAKPSDTLRVLIYSNVLSNITDANKQHEEQFATLKNGEFDFLIDPFNKPAYFSLCKKEGIGAGTRYLDMLTLYLIEPGDSVTVHILKDTTYIPSDHMVNSNTLGRLPEMEVFGTKYIKQYTHIFEGRGSAKFAFREELDRIVQNERLTTDQKKVLGLDLISSLKIMLTFNASELLKADLIGQIEILKLRTGIIEKDFQETAIPASRDSIRPEIIAISKYYPLFLIERYMSLNVLNKEDKSEIYSQILTDYTDGNARDKLITLYLLRNASSVSPEIMEDAIMRVQTPYLAREVQELYGALSKGSVAYNFSLQDMEGKTVKLSDFKGKVVMMDFWFSGCGACKKYFTNMLSSVEEHFKDRRDVVFISVSIDRSKAVWLKSLDSKMYTSDHAINLYTGGRGTKDPVIAHYKVSSCPWTLLIDKNGKIFSNRYSDLRTGGIERLKNVIESAVAM</sequence>
<protein>
    <recommendedName>
        <fullName evidence="5">Thioredoxin domain-containing protein</fullName>
    </recommendedName>
</protein>
<dbReference type="PANTHER" id="PTHR42852:SF6">
    <property type="entry name" value="THIOL:DISULFIDE INTERCHANGE PROTEIN DSBE"/>
    <property type="match status" value="1"/>
</dbReference>
<dbReference type="InterPro" id="IPR050553">
    <property type="entry name" value="Thioredoxin_ResA/DsbE_sf"/>
</dbReference>
<reference evidence="6 7" key="1">
    <citation type="journal article" date="2013" name="Genome Announc.">
        <title>Draft Genome Sequence of Arcticibacter svalbardensis Strain MN12-7T, a Member of the Family Sphingobacteriaceae Isolated from an Arctic Soil Sample.</title>
        <authorList>
            <person name="Shivaji S."/>
            <person name="Ara S."/>
            <person name="Prasad S."/>
            <person name="Manasa B.P."/>
            <person name="Begum Z."/>
            <person name="Singh A."/>
            <person name="Kumar Pinnaka A."/>
        </authorList>
    </citation>
    <scope>NUCLEOTIDE SEQUENCE [LARGE SCALE GENOMIC DNA]</scope>
    <source>
        <strain evidence="6 7">MN12-7</strain>
    </source>
</reference>
<dbReference type="PROSITE" id="PS51352">
    <property type="entry name" value="THIOREDOXIN_2"/>
    <property type="match status" value="1"/>
</dbReference>
<dbReference type="InterPro" id="IPR013766">
    <property type="entry name" value="Thioredoxin_domain"/>
</dbReference>
<dbReference type="GO" id="GO:0030313">
    <property type="term" value="C:cell envelope"/>
    <property type="evidence" value="ECO:0007669"/>
    <property type="project" value="UniProtKB-SubCell"/>
</dbReference>
<dbReference type="eggNOG" id="COG0526">
    <property type="taxonomic scope" value="Bacteria"/>
</dbReference>
<keyword evidence="4" id="KW-0676">Redox-active center</keyword>
<keyword evidence="7" id="KW-1185">Reference proteome</keyword>
<evidence type="ECO:0000259" key="5">
    <source>
        <dbReference type="PROSITE" id="PS51352"/>
    </source>
</evidence>
<evidence type="ECO:0000256" key="3">
    <source>
        <dbReference type="ARBA" id="ARBA00023157"/>
    </source>
</evidence>
<evidence type="ECO:0000256" key="1">
    <source>
        <dbReference type="ARBA" id="ARBA00004196"/>
    </source>
</evidence>
<dbReference type="Proteomes" id="UP000014174">
    <property type="component" value="Unassembled WGS sequence"/>
</dbReference>
<proteinExistence type="predicted"/>
<dbReference type="SUPFAM" id="SSF52833">
    <property type="entry name" value="Thioredoxin-like"/>
    <property type="match status" value="1"/>
</dbReference>
<dbReference type="EMBL" id="AQPN01000020">
    <property type="protein sequence ID" value="EOR96277.1"/>
    <property type="molecule type" value="Genomic_DNA"/>
</dbReference>
<evidence type="ECO:0000256" key="2">
    <source>
        <dbReference type="ARBA" id="ARBA00022748"/>
    </source>
</evidence>
<keyword evidence="3" id="KW-1015">Disulfide bond</keyword>
<dbReference type="PANTHER" id="PTHR42852">
    <property type="entry name" value="THIOL:DISULFIDE INTERCHANGE PROTEIN DSBE"/>
    <property type="match status" value="1"/>
</dbReference>